<feature type="compositionally biased region" description="Basic residues" evidence="13">
    <location>
        <begin position="249"/>
        <end position="258"/>
    </location>
</feature>
<evidence type="ECO:0000256" key="6">
    <source>
        <dbReference type="ARBA" id="ARBA00022679"/>
    </source>
</evidence>
<evidence type="ECO:0000256" key="8">
    <source>
        <dbReference type="ARBA" id="ARBA00022777"/>
    </source>
</evidence>
<feature type="domain" description="Protein kinase" evidence="14">
    <location>
        <begin position="543"/>
        <end position="828"/>
    </location>
</feature>
<keyword evidence="7 12" id="KW-0547">Nucleotide-binding</keyword>
<dbReference type="PANTHER" id="PTHR24056">
    <property type="entry name" value="CELL DIVISION PROTEIN KINASE"/>
    <property type="match status" value="1"/>
</dbReference>
<feature type="compositionally biased region" description="Low complexity" evidence="13">
    <location>
        <begin position="183"/>
        <end position="200"/>
    </location>
</feature>
<feature type="region of interest" description="Disordered" evidence="13">
    <location>
        <begin position="180"/>
        <end position="365"/>
    </location>
</feature>
<evidence type="ECO:0000256" key="1">
    <source>
        <dbReference type="ARBA" id="ARBA00006485"/>
    </source>
</evidence>
<evidence type="ECO:0000256" key="2">
    <source>
        <dbReference type="ARBA" id="ARBA00012409"/>
    </source>
</evidence>
<keyword evidence="9 12" id="KW-0067">ATP-binding</keyword>
<proteinExistence type="inferred from homology"/>
<dbReference type="Pfam" id="PF00069">
    <property type="entry name" value="Pkinase"/>
    <property type="match status" value="1"/>
</dbReference>
<gene>
    <name evidence="16" type="ORF">OKIOD_LOCUS12633</name>
</gene>
<keyword evidence="5" id="KW-0597">Phosphoprotein</keyword>
<dbReference type="PANTHER" id="PTHR24056:SF0">
    <property type="entry name" value="CYCLIN-DEPENDENT KINASE 7"/>
    <property type="match status" value="1"/>
</dbReference>
<comment type="similarity">
    <text evidence="1">Belongs to the protein kinase superfamily. CMGC Ser/Thr protein kinase family. CDC2/CDKX subfamily.</text>
</comment>
<evidence type="ECO:0000259" key="15">
    <source>
        <dbReference type="PROSITE" id="PS51838"/>
    </source>
</evidence>
<accession>A0ABN7SVJ0</accession>
<dbReference type="SMART" id="SM00220">
    <property type="entry name" value="S_TKc"/>
    <property type="match status" value="1"/>
</dbReference>
<evidence type="ECO:0000256" key="11">
    <source>
        <dbReference type="ARBA" id="ARBA00049280"/>
    </source>
</evidence>
<evidence type="ECO:0000313" key="17">
    <source>
        <dbReference type="Proteomes" id="UP001158576"/>
    </source>
</evidence>
<evidence type="ECO:0000259" key="14">
    <source>
        <dbReference type="PROSITE" id="PS50011"/>
    </source>
</evidence>
<reference evidence="16 17" key="1">
    <citation type="submission" date="2021-04" db="EMBL/GenBank/DDBJ databases">
        <authorList>
            <person name="Bliznina A."/>
        </authorList>
    </citation>
    <scope>NUCLEOTIDE SEQUENCE [LARGE SCALE GENOMIC DNA]</scope>
</reference>
<feature type="compositionally biased region" description="Low complexity" evidence="13">
    <location>
        <begin position="288"/>
        <end position="301"/>
    </location>
</feature>
<evidence type="ECO:0000256" key="7">
    <source>
        <dbReference type="ARBA" id="ARBA00022741"/>
    </source>
</evidence>
<dbReference type="Gene3D" id="1.10.510.10">
    <property type="entry name" value="Transferase(Phosphotransferase) domain 1"/>
    <property type="match status" value="1"/>
</dbReference>
<dbReference type="EC" id="2.7.11.23" evidence="2"/>
<protein>
    <recommendedName>
        <fullName evidence="3">Cyclin-dependent kinase 7</fullName>
        <ecNumber evidence="2">2.7.11.23</ecNumber>
    </recommendedName>
    <alternativeName>
        <fullName evidence="10">Cell division protein kinase 7</fullName>
    </alternativeName>
</protein>
<evidence type="ECO:0000256" key="9">
    <source>
        <dbReference type="ARBA" id="ARBA00022840"/>
    </source>
</evidence>
<name>A0ABN7SVJ0_OIKDI</name>
<dbReference type="InterPro" id="IPR037517">
    <property type="entry name" value="HDAG_dom"/>
</dbReference>
<feature type="compositionally biased region" description="Low complexity" evidence="13">
    <location>
        <begin position="352"/>
        <end position="365"/>
    </location>
</feature>
<dbReference type="InterPro" id="IPR037770">
    <property type="entry name" value="CDK7"/>
</dbReference>
<feature type="compositionally biased region" description="Polar residues" evidence="13">
    <location>
        <begin position="212"/>
        <end position="234"/>
    </location>
</feature>
<keyword evidence="17" id="KW-1185">Reference proteome</keyword>
<dbReference type="InterPro" id="IPR011009">
    <property type="entry name" value="Kinase-like_dom_sf"/>
</dbReference>
<evidence type="ECO:0000256" key="3">
    <source>
        <dbReference type="ARBA" id="ARBA00013901"/>
    </source>
</evidence>
<feature type="domain" description="HDAg" evidence="15">
    <location>
        <begin position="84"/>
        <end position="245"/>
    </location>
</feature>
<dbReference type="EMBL" id="OU015566">
    <property type="protein sequence ID" value="CAG5108593.1"/>
    <property type="molecule type" value="Genomic_DNA"/>
</dbReference>
<evidence type="ECO:0000256" key="5">
    <source>
        <dbReference type="ARBA" id="ARBA00022553"/>
    </source>
</evidence>
<dbReference type="PROSITE" id="PS50011">
    <property type="entry name" value="PROTEIN_KINASE_DOM"/>
    <property type="match status" value="1"/>
</dbReference>
<dbReference type="InterPro" id="IPR056557">
    <property type="entry name" value="NELF-A_N"/>
</dbReference>
<evidence type="ECO:0000256" key="12">
    <source>
        <dbReference type="PROSITE-ProRule" id="PRU10141"/>
    </source>
</evidence>
<dbReference type="Pfam" id="PF23553">
    <property type="entry name" value="NELF-A_N"/>
    <property type="match status" value="1"/>
</dbReference>
<keyword evidence="4" id="KW-0723">Serine/threonine-protein kinase</keyword>
<feature type="region of interest" description="Disordered" evidence="13">
    <location>
        <begin position="377"/>
        <end position="416"/>
    </location>
</feature>
<dbReference type="SUPFAM" id="SSF56112">
    <property type="entry name" value="Protein kinase-like (PK-like)"/>
    <property type="match status" value="1"/>
</dbReference>
<dbReference type="InterPro" id="IPR050108">
    <property type="entry name" value="CDK"/>
</dbReference>
<feature type="binding site" evidence="12">
    <location>
        <position position="575"/>
    </location>
    <ligand>
        <name>ATP</name>
        <dbReference type="ChEBI" id="CHEBI:30616"/>
    </ligand>
</feature>
<organism evidence="16 17">
    <name type="scientific">Oikopleura dioica</name>
    <name type="common">Tunicate</name>
    <dbReference type="NCBI Taxonomy" id="34765"/>
    <lineage>
        <taxon>Eukaryota</taxon>
        <taxon>Metazoa</taxon>
        <taxon>Chordata</taxon>
        <taxon>Tunicata</taxon>
        <taxon>Appendicularia</taxon>
        <taxon>Copelata</taxon>
        <taxon>Oikopleuridae</taxon>
        <taxon>Oikopleura</taxon>
    </lineage>
</organism>
<dbReference type="PROSITE" id="PS51838">
    <property type="entry name" value="HDAG"/>
    <property type="match status" value="1"/>
</dbReference>
<keyword evidence="8" id="KW-0418">Kinase</keyword>
<sequence>MDNTGGTMWLENKLGEENWVPPQINKILRVENIESVVASFETLNAGIQIQILLSMLHLDRSKMDEMDTHFEKIINMALKNADHWVRIIAEILKFYPRKFQFHKYISSVDSRLSSIINDLVEAANESPDSRMLPLECRIVSKELLKLISDAPERKVEKHFTLKRKPKSAALRQELLQRSQDYASQIQKQSSRSRITSSSSKYMDKEDGAHQFVSISSGKRQNSMRSTNQKTSRSGGTKMLDIGEAPPTIKQKKTKKAKKEKSSADGEGASTDSDSEAKNAVFLERRDSQSSISSGPFSPTHSTPGGTPGVGPIFQVSEENRLKKRRRDSGRLNSTNSESSSVSPYAQRRTPGQISTPPQQPFTSPQTMQQLVPAATQGFMPQGGIYGDGQIYQEDLPHPQSQQHQQHQMQQAQAQQAGYAAGETMTLTMETTQQQPYGQTIYGDQQQQEFTPSAPQATAQTLQLNQEQMAELQDIFNSAQNISQDDKFLIIRFMSGNFERPENIPSVHRIPLYSELHQQAQQFGDQQQVTQFQVDMALVGSKRYERINFLGEGTFATVYKAKDLLDPHGRIVAIKKIKLGDRREARDGINRTALREIKLLQELKHENIIELVDVFGQKSNISLVLDFMETDLADLIRDQNIMITPAHTKAFLIATLRGLEYLHKNFVLHRDLKPDNLLIDIRGVVKLGDFGLAKAFGSPSRELTHQVVTRWYRSPELMFGARQYSTGVDIWSVGCIAAELLRRSALLPGASDLDQLSKIFDVFGTPTQENWPNHHLLPDYCEFRFCPGIPLRDIFTAAGNDLIELLQGMFHLCPSRRLDAAQCLQLPYFSNDPPPTPPLELPLPQKCKVEQEKALKSGLIGKRKGLGAGGPIDSKIAKRLFF</sequence>
<dbReference type="PROSITE" id="PS00108">
    <property type="entry name" value="PROTEIN_KINASE_ST"/>
    <property type="match status" value="1"/>
</dbReference>
<evidence type="ECO:0000313" key="16">
    <source>
        <dbReference type="EMBL" id="CAG5108593.1"/>
    </source>
</evidence>
<comment type="catalytic activity">
    <reaction evidence="11">
        <text>[DNA-directed RNA polymerase] + ATP = phospho-[DNA-directed RNA polymerase] + ADP + H(+)</text>
        <dbReference type="Rhea" id="RHEA:10216"/>
        <dbReference type="Rhea" id="RHEA-COMP:11321"/>
        <dbReference type="Rhea" id="RHEA-COMP:11322"/>
        <dbReference type="ChEBI" id="CHEBI:15378"/>
        <dbReference type="ChEBI" id="CHEBI:30616"/>
        <dbReference type="ChEBI" id="CHEBI:43176"/>
        <dbReference type="ChEBI" id="CHEBI:68546"/>
        <dbReference type="ChEBI" id="CHEBI:456216"/>
        <dbReference type="EC" id="2.7.11.23"/>
    </reaction>
</comment>
<evidence type="ECO:0000256" key="4">
    <source>
        <dbReference type="ARBA" id="ARBA00022527"/>
    </source>
</evidence>
<feature type="compositionally biased region" description="Low complexity" evidence="13">
    <location>
        <begin position="330"/>
        <end position="342"/>
    </location>
</feature>
<evidence type="ECO:0000256" key="10">
    <source>
        <dbReference type="ARBA" id="ARBA00029738"/>
    </source>
</evidence>
<feature type="compositionally biased region" description="Low complexity" evidence="13">
    <location>
        <begin position="387"/>
        <end position="416"/>
    </location>
</feature>
<dbReference type="PROSITE" id="PS00107">
    <property type="entry name" value="PROTEIN_KINASE_ATP"/>
    <property type="match status" value="1"/>
</dbReference>
<dbReference type="Gene3D" id="3.30.200.20">
    <property type="entry name" value="Phosphorylase Kinase, domain 1"/>
    <property type="match status" value="1"/>
</dbReference>
<dbReference type="InterPro" id="IPR008271">
    <property type="entry name" value="Ser/Thr_kinase_AS"/>
</dbReference>
<dbReference type="InterPro" id="IPR000719">
    <property type="entry name" value="Prot_kinase_dom"/>
</dbReference>
<evidence type="ECO:0000256" key="13">
    <source>
        <dbReference type="SAM" id="MobiDB-lite"/>
    </source>
</evidence>
<dbReference type="CDD" id="cd07841">
    <property type="entry name" value="STKc_CDK7"/>
    <property type="match status" value="1"/>
</dbReference>
<dbReference type="InterPro" id="IPR017441">
    <property type="entry name" value="Protein_kinase_ATP_BS"/>
</dbReference>
<keyword evidence="6" id="KW-0808">Transferase</keyword>
<dbReference type="Proteomes" id="UP001158576">
    <property type="component" value="Chromosome 1"/>
</dbReference>